<sequence>QPENTTGTLATHLNNKHHSNISLKQQTFLCFTTKPYTAKDAQRVTEINKKLVDLIICCQLPFSIADNQYFKKLLGVLDSHYHGFCRQTLQNEIMNRFENACERITELLKNTNSMYLSDHEEDECYIAQSIIHKLEEYWNLINPSTILSTLLDSRSKLITFAMQDERTNAINKLRK</sequence>
<feature type="non-terminal residue" evidence="1">
    <location>
        <position position="175"/>
    </location>
</feature>
<accession>A0ACA9NDY8</accession>
<organism evidence="1 2">
    <name type="scientific">Racocetra persica</name>
    <dbReference type="NCBI Taxonomy" id="160502"/>
    <lineage>
        <taxon>Eukaryota</taxon>
        <taxon>Fungi</taxon>
        <taxon>Fungi incertae sedis</taxon>
        <taxon>Mucoromycota</taxon>
        <taxon>Glomeromycotina</taxon>
        <taxon>Glomeromycetes</taxon>
        <taxon>Diversisporales</taxon>
        <taxon>Gigasporaceae</taxon>
        <taxon>Racocetra</taxon>
    </lineage>
</organism>
<proteinExistence type="predicted"/>
<dbReference type="EMBL" id="CAJVQC010012806">
    <property type="protein sequence ID" value="CAG8642068.1"/>
    <property type="molecule type" value="Genomic_DNA"/>
</dbReference>
<protein>
    <submittedName>
        <fullName evidence="1">34434_t:CDS:1</fullName>
    </submittedName>
</protein>
<comment type="caution">
    <text evidence="1">The sequence shown here is derived from an EMBL/GenBank/DDBJ whole genome shotgun (WGS) entry which is preliminary data.</text>
</comment>
<reference evidence="1" key="1">
    <citation type="submission" date="2021-06" db="EMBL/GenBank/DDBJ databases">
        <authorList>
            <person name="Kallberg Y."/>
            <person name="Tangrot J."/>
            <person name="Rosling A."/>
        </authorList>
    </citation>
    <scope>NUCLEOTIDE SEQUENCE</scope>
    <source>
        <strain evidence="1">MA461A</strain>
    </source>
</reference>
<evidence type="ECO:0000313" key="2">
    <source>
        <dbReference type="Proteomes" id="UP000789920"/>
    </source>
</evidence>
<evidence type="ECO:0000313" key="1">
    <source>
        <dbReference type="EMBL" id="CAG8642068.1"/>
    </source>
</evidence>
<dbReference type="Proteomes" id="UP000789920">
    <property type="component" value="Unassembled WGS sequence"/>
</dbReference>
<feature type="non-terminal residue" evidence="1">
    <location>
        <position position="1"/>
    </location>
</feature>
<name>A0ACA9NDY8_9GLOM</name>
<gene>
    <name evidence="1" type="ORF">RPERSI_LOCUS7524</name>
</gene>
<keyword evidence="2" id="KW-1185">Reference proteome</keyword>